<sequence length="148" mass="16875">MTNLTALSMIQDEHNEQFSRLKDYKTELIRQLTDLTSGEDPLKPPFNHHQEMTGCLQRRKRKKKRKGSPQKKKKGKGINEHKKKTIKLAVKGRISCCGRCGLPGHNSRRCDQTGCFFPRPKKQPSGLSEREGPSQQSQPSQNSHQPSQ</sequence>
<feature type="region of interest" description="Disordered" evidence="2">
    <location>
        <begin position="36"/>
        <end position="86"/>
    </location>
</feature>
<keyword evidence="1" id="KW-0863">Zinc-finger</keyword>
<gene>
    <name evidence="4" type="ORF">TAV2_LOCUS18894</name>
</gene>
<proteinExistence type="predicted"/>
<dbReference type="PROSITE" id="PS50158">
    <property type="entry name" value="ZF_CCHC"/>
    <property type="match status" value="1"/>
</dbReference>
<evidence type="ECO:0000313" key="4">
    <source>
        <dbReference type="EMBL" id="CAH2070328.1"/>
    </source>
</evidence>
<feature type="compositionally biased region" description="Basic residues" evidence="2">
    <location>
        <begin position="57"/>
        <end position="86"/>
    </location>
</feature>
<organism evidence="4 5">
    <name type="scientific">Thlaspi arvense</name>
    <name type="common">Field penny-cress</name>
    <dbReference type="NCBI Taxonomy" id="13288"/>
    <lineage>
        <taxon>Eukaryota</taxon>
        <taxon>Viridiplantae</taxon>
        <taxon>Streptophyta</taxon>
        <taxon>Embryophyta</taxon>
        <taxon>Tracheophyta</taxon>
        <taxon>Spermatophyta</taxon>
        <taxon>Magnoliopsida</taxon>
        <taxon>eudicotyledons</taxon>
        <taxon>Gunneridae</taxon>
        <taxon>Pentapetalae</taxon>
        <taxon>rosids</taxon>
        <taxon>malvids</taxon>
        <taxon>Brassicales</taxon>
        <taxon>Brassicaceae</taxon>
        <taxon>Thlaspideae</taxon>
        <taxon>Thlaspi</taxon>
    </lineage>
</organism>
<feature type="compositionally biased region" description="Low complexity" evidence="2">
    <location>
        <begin position="133"/>
        <end position="148"/>
    </location>
</feature>
<accession>A0AAU9STQ3</accession>
<dbReference type="AlphaFoldDB" id="A0AAU9STQ3"/>
<evidence type="ECO:0000259" key="3">
    <source>
        <dbReference type="PROSITE" id="PS50158"/>
    </source>
</evidence>
<keyword evidence="1" id="KW-0479">Metal-binding</keyword>
<dbReference type="Proteomes" id="UP000836841">
    <property type="component" value="Chromosome 6"/>
</dbReference>
<dbReference type="EMBL" id="OU466862">
    <property type="protein sequence ID" value="CAH2070328.1"/>
    <property type="molecule type" value="Genomic_DNA"/>
</dbReference>
<feature type="region of interest" description="Disordered" evidence="2">
    <location>
        <begin position="100"/>
        <end position="148"/>
    </location>
</feature>
<protein>
    <recommendedName>
        <fullName evidence="3">CCHC-type domain-containing protein</fullName>
    </recommendedName>
</protein>
<evidence type="ECO:0000256" key="1">
    <source>
        <dbReference type="PROSITE-ProRule" id="PRU00047"/>
    </source>
</evidence>
<dbReference type="InterPro" id="IPR001878">
    <property type="entry name" value="Znf_CCHC"/>
</dbReference>
<keyword evidence="1" id="KW-0862">Zinc</keyword>
<name>A0AAU9STQ3_THLAR</name>
<feature type="non-terminal residue" evidence="4">
    <location>
        <position position="1"/>
    </location>
</feature>
<dbReference type="GO" id="GO:0003676">
    <property type="term" value="F:nucleic acid binding"/>
    <property type="evidence" value="ECO:0007669"/>
    <property type="project" value="InterPro"/>
</dbReference>
<dbReference type="GO" id="GO:0008270">
    <property type="term" value="F:zinc ion binding"/>
    <property type="evidence" value="ECO:0007669"/>
    <property type="project" value="UniProtKB-KW"/>
</dbReference>
<evidence type="ECO:0000313" key="5">
    <source>
        <dbReference type="Proteomes" id="UP000836841"/>
    </source>
</evidence>
<keyword evidence="5" id="KW-1185">Reference proteome</keyword>
<feature type="domain" description="CCHC-type" evidence="3">
    <location>
        <begin position="97"/>
        <end position="112"/>
    </location>
</feature>
<evidence type="ECO:0000256" key="2">
    <source>
        <dbReference type="SAM" id="MobiDB-lite"/>
    </source>
</evidence>
<reference evidence="4 5" key="1">
    <citation type="submission" date="2022-03" db="EMBL/GenBank/DDBJ databases">
        <authorList>
            <person name="Nunn A."/>
            <person name="Chopra R."/>
            <person name="Nunn A."/>
            <person name="Contreras Garrido A."/>
        </authorList>
    </citation>
    <scope>NUCLEOTIDE SEQUENCE [LARGE SCALE GENOMIC DNA]</scope>
</reference>